<dbReference type="Pfam" id="PF10396">
    <property type="entry name" value="TrmE_N"/>
    <property type="match status" value="1"/>
</dbReference>
<dbReference type="InterPro" id="IPR027368">
    <property type="entry name" value="MnmE_dom2"/>
</dbReference>
<evidence type="ECO:0000259" key="6">
    <source>
        <dbReference type="Pfam" id="PF12631"/>
    </source>
</evidence>
<feature type="region of interest" description="Disordered" evidence="3">
    <location>
        <begin position="145"/>
        <end position="173"/>
    </location>
</feature>
<feature type="domain" description="MnmE helical" evidence="6">
    <location>
        <begin position="406"/>
        <end position="795"/>
    </location>
</feature>
<feature type="compositionally biased region" description="Basic residues" evidence="3">
    <location>
        <begin position="44"/>
        <end position="54"/>
    </location>
</feature>
<dbReference type="InterPro" id="IPR006073">
    <property type="entry name" value="GTP-bd"/>
</dbReference>
<accession>A0ABR0K1F3</accession>
<feature type="domain" description="G" evidence="4">
    <location>
        <begin position="505"/>
        <end position="655"/>
    </location>
</feature>
<dbReference type="SUPFAM" id="SSF103025">
    <property type="entry name" value="Folate-binding domain"/>
    <property type="match status" value="1"/>
</dbReference>
<dbReference type="Gene3D" id="3.30.1360.120">
    <property type="entry name" value="Probable tRNA modification gtpase trme, domain 1"/>
    <property type="match status" value="1"/>
</dbReference>
<dbReference type="InterPro" id="IPR027417">
    <property type="entry name" value="P-loop_NTPase"/>
</dbReference>
<sequence length="935" mass="101169">MADSEGTPSKSQSKSKSRPPGPQRSNSDQSGDQGDQGYESRSRSASRRRRRQNQRQRGQGQGKASAGGGKSKAQSMAAVEEQPEQEEDEEADEEVQRGQKPKSQWLKNPAPQDTTESQPFEYIKPPSESMMGPVTYAKMSRGEIPWRGPPPTQPWDTTQGEGGGGGEQKDPMDQDGLKLRIELNLDIEIELKAHIHGDLTLALFPRLARRALRCSSLVPPAQVTSRALPRAALYYENRVFPPDRKLLQPRKRSQITYRTIHNVPCASLASRAEDDTIYALSTAPGRAAIAIIRISGPACLVIYSQLCPGRPPPKPRTATLRRLTNPTDPTDVLDTGALILYLPSPNTATGEDILELHVHGGPAIVHSVLDAIPRRAPETKRDTGAIRAAEAGEFTKRAFYNSRIDLTEVESLGDSLSAETSQQRRLALSGASSSLTTRYESWRSMLLHARAELEALIDFSEDQHFDESPADLMAGTAAQLHALRRQVELHILNASRGELLRSGITVALLGAPNAGKSSLLNRVVGREAAIVSAEEGTTRDIVDVSIDLQGWLVRLGDMAGVRAGLAPASITESCEATSSATSPAASAAAPPVGAIEQEGIRRARERALHSDLVIVLISLKPTATGTVTLDINDELLSAVHECRLANKNLLFALNKIDLLHRQTKTNAHGHGHGQMVSLSRLLSKLMEIFPGTHPNDVFCLSCKEADAPNADEPDAGGLQTFIAGLTRKFGAMTSAAAGLADTDTDNQVGMSPAEAQSYWTASLSVTHRQSQYLRECLVHLDKFLETSGHTLPLDVRRYNALETGEVSSTQHHDHATSATDPGFFDTRDSYTAGSNQAALDQSYHVDNHDDLVGEVELKAQLSTIPPSTSHSNDRKIPYSWANEPSDAYDMEEVDIVTAAEHLRAAADCLARLTGRGDGVSSGADVEDVLGVVFEK</sequence>
<keyword evidence="2" id="KW-0342">GTP-binding</keyword>
<dbReference type="Pfam" id="PF12631">
    <property type="entry name" value="MnmE_helical"/>
    <property type="match status" value="1"/>
</dbReference>
<dbReference type="PANTHER" id="PTHR42714:SF2">
    <property type="entry name" value="TRNA MODIFICATION GTPASE GTPBP3, MITOCHONDRIAL"/>
    <property type="match status" value="1"/>
</dbReference>
<keyword evidence="8" id="KW-1185">Reference proteome</keyword>
<dbReference type="CDD" id="cd04164">
    <property type="entry name" value="trmE"/>
    <property type="match status" value="1"/>
</dbReference>
<evidence type="ECO:0000259" key="4">
    <source>
        <dbReference type="Pfam" id="PF01926"/>
    </source>
</evidence>
<dbReference type="SUPFAM" id="SSF52540">
    <property type="entry name" value="P-loop containing nucleoside triphosphate hydrolases"/>
    <property type="match status" value="1"/>
</dbReference>
<feature type="compositionally biased region" description="Polar residues" evidence="3">
    <location>
        <begin position="101"/>
        <end position="118"/>
    </location>
</feature>
<dbReference type="Proteomes" id="UP001345013">
    <property type="component" value="Unassembled WGS sequence"/>
</dbReference>
<comment type="caution">
    <text evidence="7">The sequence shown here is derived from an EMBL/GenBank/DDBJ whole genome shotgun (WGS) entry which is preliminary data.</text>
</comment>
<dbReference type="InterPro" id="IPR025867">
    <property type="entry name" value="MnmE_helical"/>
</dbReference>
<feature type="compositionally biased region" description="Acidic residues" evidence="3">
    <location>
        <begin position="81"/>
        <end position="93"/>
    </location>
</feature>
<evidence type="ECO:0000256" key="3">
    <source>
        <dbReference type="SAM" id="MobiDB-lite"/>
    </source>
</evidence>
<feature type="compositionally biased region" description="Low complexity" evidence="3">
    <location>
        <begin position="71"/>
        <end position="80"/>
    </location>
</feature>
<evidence type="ECO:0000313" key="7">
    <source>
        <dbReference type="EMBL" id="KAK5081825.1"/>
    </source>
</evidence>
<evidence type="ECO:0000313" key="8">
    <source>
        <dbReference type="Proteomes" id="UP001345013"/>
    </source>
</evidence>
<evidence type="ECO:0000259" key="5">
    <source>
        <dbReference type="Pfam" id="PF10396"/>
    </source>
</evidence>
<feature type="domain" description="GTP-binding protein TrmE N-terminal" evidence="5">
    <location>
        <begin position="276"/>
        <end position="403"/>
    </location>
</feature>
<dbReference type="InterPro" id="IPR027266">
    <property type="entry name" value="TrmE/GcvT-like"/>
</dbReference>
<evidence type="ECO:0000256" key="2">
    <source>
        <dbReference type="ARBA" id="ARBA00023134"/>
    </source>
</evidence>
<dbReference type="HAMAP" id="MF_00379">
    <property type="entry name" value="GTPase_MnmE"/>
    <property type="match status" value="1"/>
</dbReference>
<feature type="compositionally biased region" description="Gly residues" evidence="3">
    <location>
        <begin position="59"/>
        <end position="70"/>
    </location>
</feature>
<evidence type="ECO:0000256" key="1">
    <source>
        <dbReference type="ARBA" id="ARBA00022741"/>
    </source>
</evidence>
<dbReference type="InterPro" id="IPR018948">
    <property type="entry name" value="GTP-bd_TrmE_N"/>
</dbReference>
<dbReference type="EMBL" id="JAVRRG010000134">
    <property type="protein sequence ID" value="KAK5081825.1"/>
    <property type="molecule type" value="Genomic_DNA"/>
</dbReference>
<feature type="region of interest" description="Disordered" evidence="3">
    <location>
        <begin position="1"/>
        <end position="128"/>
    </location>
</feature>
<dbReference type="Gene3D" id="1.20.120.430">
    <property type="entry name" value="tRNA modification GTPase MnmE domain 2"/>
    <property type="match status" value="1"/>
</dbReference>
<name>A0ABR0K1F3_9EURO</name>
<keyword evidence="1" id="KW-0547">Nucleotide-binding</keyword>
<protein>
    <submittedName>
        <fullName evidence="7">Mitochondrial splicing system protein</fullName>
    </submittedName>
</protein>
<dbReference type="InterPro" id="IPR004520">
    <property type="entry name" value="GTPase_MnmE"/>
</dbReference>
<gene>
    <name evidence="7" type="primary">MSS1</name>
    <name evidence="7" type="ORF">LTR24_008128</name>
</gene>
<reference evidence="7 8" key="1">
    <citation type="submission" date="2023-08" db="EMBL/GenBank/DDBJ databases">
        <title>Black Yeasts Isolated from many extreme environments.</title>
        <authorList>
            <person name="Coleine C."/>
            <person name="Stajich J.E."/>
            <person name="Selbmann L."/>
        </authorList>
    </citation>
    <scope>NUCLEOTIDE SEQUENCE [LARGE SCALE GENOMIC DNA]</scope>
    <source>
        <strain evidence="7 8">CCFEE 5885</strain>
    </source>
</reference>
<dbReference type="InterPro" id="IPR031168">
    <property type="entry name" value="G_TrmE"/>
</dbReference>
<dbReference type="PANTHER" id="PTHR42714">
    <property type="entry name" value="TRNA MODIFICATION GTPASE GTPBP3"/>
    <property type="match status" value="1"/>
</dbReference>
<dbReference type="Pfam" id="PF01926">
    <property type="entry name" value="MMR_HSR1"/>
    <property type="match status" value="1"/>
</dbReference>
<proteinExistence type="inferred from homology"/>
<dbReference type="Gene3D" id="3.40.50.300">
    <property type="entry name" value="P-loop containing nucleotide triphosphate hydrolases"/>
    <property type="match status" value="1"/>
</dbReference>
<organism evidence="7 8">
    <name type="scientific">Lithohypha guttulata</name>
    <dbReference type="NCBI Taxonomy" id="1690604"/>
    <lineage>
        <taxon>Eukaryota</taxon>
        <taxon>Fungi</taxon>
        <taxon>Dikarya</taxon>
        <taxon>Ascomycota</taxon>
        <taxon>Pezizomycotina</taxon>
        <taxon>Eurotiomycetes</taxon>
        <taxon>Chaetothyriomycetidae</taxon>
        <taxon>Chaetothyriales</taxon>
        <taxon>Trichomeriaceae</taxon>
        <taxon>Lithohypha</taxon>
    </lineage>
</organism>
<dbReference type="CDD" id="cd14858">
    <property type="entry name" value="TrmE_N"/>
    <property type="match status" value="1"/>
</dbReference>